<dbReference type="Pfam" id="PF14792">
    <property type="entry name" value="DNA_pol_B_palm"/>
    <property type="match status" value="1"/>
</dbReference>
<organism evidence="8 9">
    <name type="scientific">Angomonas deanei</name>
    <dbReference type="NCBI Taxonomy" id="59799"/>
    <lineage>
        <taxon>Eukaryota</taxon>
        <taxon>Discoba</taxon>
        <taxon>Euglenozoa</taxon>
        <taxon>Kinetoplastea</taxon>
        <taxon>Metakinetoplastina</taxon>
        <taxon>Trypanosomatida</taxon>
        <taxon>Trypanosomatidae</taxon>
        <taxon>Strigomonadinae</taxon>
        <taxon>Angomonas</taxon>
    </lineage>
</organism>
<proteinExistence type="predicted"/>
<dbReference type="InterPro" id="IPR022312">
    <property type="entry name" value="DNA_pol_X"/>
</dbReference>
<reference evidence="8 9" key="1">
    <citation type="submission" date="2020-08" db="EMBL/GenBank/DDBJ databases">
        <authorList>
            <person name="Newling K."/>
            <person name="Davey J."/>
            <person name="Forrester S."/>
        </authorList>
    </citation>
    <scope>NUCLEOTIDE SEQUENCE [LARGE SCALE GENOMIC DNA]</scope>
    <source>
        <strain evidence="9">Crithidia deanei Carvalho (ATCC PRA-265)</strain>
    </source>
</reference>
<dbReference type="InterPro" id="IPR043519">
    <property type="entry name" value="NT_sf"/>
</dbReference>
<dbReference type="InterPro" id="IPR028207">
    <property type="entry name" value="DNA_pol_B_palm_palm"/>
</dbReference>
<dbReference type="Pfam" id="PF14520">
    <property type="entry name" value="HHH_5"/>
    <property type="match status" value="1"/>
</dbReference>
<keyword evidence="9" id="KW-1185">Reference proteome</keyword>
<feature type="compositionally biased region" description="Polar residues" evidence="6">
    <location>
        <begin position="101"/>
        <end position="110"/>
    </location>
</feature>
<dbReference type="VEuPathDB" id="TriTrypDB:ADEAN_000455700"/>
<dbReference type="PRINTS" id="PR00870">
    <property type="entry name" value="DNAPOLXBETA"/>
</dbReference>
<feature type="region of interest" description="Disordered" evidence="6">
    <location>
        <begin position="49"/>
        <end position="70"/>
    </location>
</feature>
<feature type="compositionally biased region" description="Basic and acidic residues" evidence="6">
    <location>
        <begin position="57"/>
        <end position="70"/>
    </location>
</feature>
<accession>A0A7G2CC35</accession>
<dbReference type="Gene3D" id="1.10.150.20">
    <property type="entry name" value="5' to 3' exonuclease, C-terminal subdomain"/>
    <property type="match status" value="1"/>
</dbReference>
<dbReference type="EMBL" id="LR877152">
    <property type="protein sequence ID" value="CAD2217079.1"/>
    <property type="molecule type" value="Genomic_DNA"/>
</dbReference>
<dbReference type="InterPro" id="IPR002054">
    <property type="entry name" value="DNA-dir_DNA_pol_X"/>
</dbReference>
<dbReference type="InterPro" id="IPR002008">
    <property type="entry name" value="DNA_pol_X_beta-like"/>
</dbReference>
<dbReference type="SUPFAM" id="SSF81585">
    <property type="entry name" value="PsbU/PolX domain-like"/>
    <property type="match status" value="1"/>
</dbReference>
<keyword evidence="4" id="KW-0235">DNA replication</keyword>
<feature type="compositionally biased region" description="Basic and acidic residues" evidence="6">
    <location>
        <begin position="122"/>
        <end position="134"/>
    </location>
</feature>
<dbReference type="Proteomes" id="UP000515908">
    <property type="component" value="Chromosome 08"/>
</dbReference>
<dbReference type="Gene3D" id="3.30.460.10">
    <property type="entry name" value="Beta Polymerase, domain 2"/>
    <property type="match status" value="1"/>
</dbReference>
<dbReference type="PANTHER" id="PTHR11276:SF28">
    <property type="entry name" value="DNA POLYMERASE LAMBDA"/>
    <property type="match status" value="1"/>
</dbReference>
<evidence type="ECO:0000259" key="7">
    <source>
        <dbReference type="SMART" id="SM00483"/>
    </source>
</evidence>
<evidence type="ECO:0000256" key="6">
    <source>
        <dbReference type="SAM" id="MobiDB-lite"/>
    </source>
</evidence>
<evidence type="ECO:0000313" key="8">
    <source>
        <dbReference type="EMBL" id="CAD2217079.1"/>
    </source>
</evidence>
<evidence type="ECO:0000256" key="2">
    <source>
        <dbReference type="ARBA" id="ARBA00022679"/>
    </source>
</evidence>
<sequence length="793" mass="89081">MWRRYVQRSARSGTRLAPLTVGAGVTRQLVLLTQIQRSSLSLAERRRRKMLKKQKAGAKEASEVKAPRAVKEAPKKTFFNFDDGETVKKAPVKEAAAPVSGTRTSSNRGNANKKRATVPSEGGKEMDAFIKENKSVNTPRGKNRAAEKKEASRPRTAEEMRAIEEAVAAVLQANVEKAEVAVDSLKPQKRKPQPPVEEEDAAPIIEREQKAKETLNTLASTPHGKKQVASALARLEKSKVGRDLRKRYAETRKKLSTIRKREGIPVKNATTVIVNDTSNNVTAVMETSSDPPSTKPSKIKDTNVLSFPDYREKVLLIFQQLAEVNIALNEKYKTASYQIAVDRLKKDDLIFKELPPNLTPLPESYIKLVQDHHSGSDANLSPKDVALAEEIKENLRKRALLLSNANTPNAQKGGSYLGVGDKLRKKIVEILKTGDLKELHEYEAKPIIKAIRALSQVHGVGPRTALTFYKKHGIETVEQLKEAVAEQDKLDAEEGTPSGKRQQKQLSFRLTDAQRVGLKYYKEIQQRIPHGEGRLHEAFLKLRLKKHLNTVNGGKDGPYELILCGSYRRKCETSGDIDVLITRNAKKKAVDEVVQPIEALSHFINCLEKDKYLEAHLASGSTKYMGVCRLPAYEKDGKMRRFPARRIDIRYVDIYSYPAALCYFTGSKNFNVVMRAEALKRKFILNEYGLFKQGKVETSKLHQMIQKLAKAQYYIGGSPTAVETDIEDLEEEEESAEVSTPTKRKKKPLTEKEIAALEEIHKTVEQLRVKVKTEEDIFEAVGMDYVTPRDRDV</sequence>
<dbReference type="OrthoDB" id="205514at2759"/>
<keyword evidence="1" id="KW-0237">DNA synthesis</keyword>
<dbReference type="GO" id="GO:0003677">
    <property type="term" value="F:DNA binding"/>
    <property type="evidence" value="ECO:0007669"/>
    <property type="project" value="InterPro"/>
</dbReference>
<feature type="region of interest" description="Disordered" evidence="6">
    <location>
        <begin position="215"/>
        <end position="234"/>
    </location>
</feature>
<dbReference type="GO" id="GO:0006303">
    <property type="term" value="P:double-strand break repair via nonhomologous end joining"/>
    <property type="evidence" value="ECO:0007669"/>
    <property type="project" value="TreeGrafter"/>
</dbReference>
<evidence type="ECO:0000313" key="9">
    <source>
        <dbReference type="Proteomes" id="UP000515908"/>
    </source>
</evidence>
<evidence type="ECO:0000256" key="4">
    <source>
        <dbReference type="ARBA" id="ARBA00022705"/>
    </source>
</evidence>
<dbReference type="SMART" id="SM00483">
    <property type="entry name" value="POLXc"/>
    <property type="match status" value="1"/>
</dbReference>
<keyword evidence="3" id="KW-0548">Nucleotidyltransferase</keyword>
<dbReference type="Pfam" id="PF14791">
    <property type="entry name" value="DNA_pol_B_thumb"/>
    <property type="match status" value="1"/>
</dbReference>
<keyword evidence="2" id="KW-0808">Transferase</keyword>
<gene>
    <name evidence="8" type="ORF">ADEAN_000455700</name>
</gene>
<dbReference type="PANTHER" id="PTHR11276">
    <property type="entry name" value="DNA POLYMERASE TYPE-X FAMILY MEMBER"/>
    <property type="match status" value="1"/>
</dbReference>
<feature type="region of interest" description="Disordered" evidence="6">
    <location>
        <begin position="92"/>
        <end position="156"/>
    </location>
</feature>
<dbReference type="GO" id="GO:0005634">
    <property type="term" value="C:nucleus"/>
    <property type="evidence" value="ECO:0007669"/>
    <property type="project" value="TreeGrafter"/>
</dbReference>
<dbReference type="AlphaFoldDB" id="A0A7G2CC35"/>
<dbReference type="InterPro" id="IPR029398">
    <property type="entry name" value="PolB_thumb"/>
</dbReference>
<protein>
    <submittedName>
        <fullName evidence="8">Helix-hairpin-helix domain/Fingers domain of DNA polymerase lambda/DNA polymerase beta palm/DNA polymerase beta thumb, putative</fullName>
    </submittedName>
</protein>
<dbReference type="Gene3D" id="3.30.210.10">
    <property type="entry name" value="DNA polymerase, thumb domain"/>
    <property type="match status" value="1"/>
</dbReference>
<feature type="compositionally biased region" description="Basic and acidic residues" evidence="6">
    <location>
        <begin position="144"/>
        <end position="156"/>
    </location>
</feature>
<dbReference type="InterPro" id="IPR037160">
    <property type="entry name" value="DNA_Pol_thumb_sf"/>
</dbReference>
<feature type="active site" description="Nucleophile; Schiff-base intermediate with DNA; for 5'-dRP lyase activity" evidence="5">
    <location>
        <position position="426"/>
    </location>
</feature>
<evidence type="ECO:0000256" key="5">
    <source>
        <dbReference type="PIRSR" id="PIRSR622312-50"/>
    </source>
</evidence>
<evidence type="ECO:0000256" key="1">
    <source>
        <dbReference type="ARBA" id="ARBA00022634"/>
    </source>
</evidence>
<feature type="domain" description="DNA-directed DNA polymerase X" evidence="7">
    <location>
        <begin position="309"/>
        <end position="792"/>
    </location>
</feature>
<dbReference type="GO" id="GO:0003887">
    <property type="term" value="F:DNA-directed DNA polymerase activity"/>
    <property type="evidence" value="ECO:0007669"/>
    <property type="project" value="InterPro"/>
</dbReference>
<dbReference type="CDD" id="cd00141">
    <property type="entry name" value="NT_POLXc"/>
    <property type="match status" value="1"/>
</dbReference>
<feature type="region of interest" description="Disordered" evidence="6">
    <location>
        <begin position="185"/>
        <end position="204"/>
    </location>
</feature>
<name>A0A7G2CC35_9TRYP</name>
<dbReference type="SUPFAM" id="SSF81301">
    <property type="entry name" value="Nucleotidyltransferase"/>
    <property type="match status" value="1"/>
</dbReference>
<dbReference type="PRINTS" id="PR00869">
    <property type="entry name" value="DNAPOLX"/>
</dbReference>
<evidence type="ECO:0000256" key="3">
    <source>
        <dbReference type="ARBA" id="ARBA00022695"/>
    </source>
</evidence>